<organism evidence="1 2">
    <name type="scientific">Paenibacillus glacialis</name>
    <dbReference type="NCBI Taxonomy" id="494026"/>
    <lineage>
        <taxon>Bacteria</taxon>
        <taxon>Bacillati</taxon>
        <taxon>Bacillota</taxon>
        <taxon>Bacilli</taxon>
        <taxon>Bacillales</taxon>
        <taxon>Paenibacillaceae</taxon>
        <taxon>Paenibacillus</taxon>
    </lineage>
</organism>
<dbReference type="SUPFAM" id="SSF55846">
    <property type="entry name" value="N-acetylmuramoyl-L-alanine amidase-like"/>
    <property type="match status" value="1"/>
</dbReference>
<dbReference type="InterPro" id="IPR036505">
    <property type="entry name" value="Amidase/PGRP_sf"/>
</dbReference>
<dbReference type="GO" id="GO:0008745">
    <property type="term" value="F:N-acetylmuramoyl-L-alanine amidase activity"/>
    <property type="evidence" value="ECO:0007669"/>
    <property type="project" value="InterPro"/>
</dbReference>
<comment type="caution">
    <text evidence="1">The sequence shown here is derived from an EMBL/GenBank/DDBJ whole genome shotgun (WGS) entry which is preliminary data.</text>
</comment>
<evidence type="ECO:0000313" key="1">
    <source>
        <dbReference type="EMBL" id="OAB44239.1"/>
    </source>
</evidence>
<evidence type="ECO:0008006" key="3">
    <source>
        <dbReference type="Google" id="ProtNLM"/>
    </source>
</evidence>
<sequence length="113" mass="13231">MPYEGFMIHHSACSSMYEKRYDFWISSDSSIIVSPVLTDLEYIHICLEGHFNQAYELMSLRAKQQLFTASKLIMELSRQYEISPLYLHPHSQICPGSHFPWNELVIYPADGYH</sequence>
<dbReference type="STRING" id="494026.PGLA_06120"/>
<accession>A0A168M5A5</accession>
<dbReference type="Gene3D" id="3.40.80.10">
    <property type="entry name" value="Peptidoglycan recognition protein-like"/>
    <property type="match status" value="1"/>
</dbReference>
<dbReference type="RefSeq" id="WP_068530288.1">
    <property type="nucleotide sequence ID" value="NZ_LVJH01000007.1"/>
</dbReference>
<proteinExistence type="predicted"/>
<dbReference type="Proteomes" id="UP000076967">
    <property type="component" value="Unassembled WGS sequence"/>
</dbReference>
<dbReference type="EMBL" id="LVJH01000007">
    <property type="protein sequence ID" value="OAB44239.1"/>
    <property type="molecule type" value="Genomic_DNA"/>
</dbReference>
<keyword evidence="2" id="KW-1185">Reference proteome</keyword>
<gene>
    <name evidence="1" type="ORF">PGLA_06120</name>
</gene>
<dbReference type="AlphaFoldDB" id="A0A168M5A5"/>
<name>A0A168M5A5_9BACL</name>
<evidence type="ECO:0000313" key="2">
    <source>
        <dbReference type="Proteomes" id="UP000076967"/>
    </source>
</evidence>
<dbReference type="OrthoDB" id="2630778at2"/>
<reference evidence="1 2" key="1">
    <citation type="submission" date="2016-03" db="EMBL/GenBank/DDBJ databases">
        <title>Draft genome sequence of Paenibacillus glacialis DSM 22343.</title>
        <authorList>
            <person name="Shin S.-K."/>
            <person name="Yi H."/>
        </authorList>
    </citation>
    <scope>NUCLEOTIDE SEQUENCE [LARGE SCALE GENOMIC DNA]</scope>
    <source>
        <strain evidence="1 2">DSM 22343</strain>
    </source>
</reference>
<protein>
    <recommendedName>
        <fullName evidence="3">N-acetylmuramoyl-L-alanine amidase domain-containing protein</fullName>
    </recommendedName>
</protein>
<dbReference type="GO" id="GO:0009253">
    <property type="term" value="P:peptidoglycan catabolic process"/>
    <property type="evidence" value="ECO:0007669"/>
    <property type="project" value="InterPro"/>
</dbReference>